<protein>
    <submittedName>
        <fullName evidence="4">Peptidase</fullName>
    </submittedName>
</protein>
<sequence length="961" mass="101937">MGQALVTAIILEHRFGQAGPAIRRRRAGQRRQGDESKQEDDTAQPQSPEDHPTYPLHAQDAAAHRPFDVGTITGVTCLSTGVSLPTRYLLVRDNGCPSDTERFFKGLIQPPLVRRRDFGTSCVQTGDHGGHPLRSSSLAVWAAALVFSTAPVALAAAPAGPPSGPAGALRDLPAQDGLLPVRVDKAAGKIFLTLPAPAADGVMARYLYTPALRTGLGSAPTFLDRGRIGQTQVLAFRLLGAKVAVQFENPRFRNPTASGPSADFATSIVWMGDAVPLPDGRVAVDIAKFLTADMLGIAKSLGQEGDAIGTGGAPQGAGKGFRLDGGLSAADPASLKLFPDNLEVDAIQTYTSDHPGAEVENIAPDARQVSFTVHHSFVRLPAPGFTPRAFDPRMGGFSTQAVDYGRPLGQDVVHDVANRFRLEKVDPAAARSRVKKPIVFYLDRTVPEPMRTALLEGINWWAQAFEAAGYIDAFRAEPLPEGVDPMDVRYNIVNWVDRATRGWSYGQEIVDPRTGEIVKGMVVLGSERVRQDILIFEGLVGADKVGAGGPNDPVQVALARLRQLGAHEVGHALGFAHNFAASTQGRASVMDYPAPRIGLVDGHPDLSDAYGTGVGAWDRATVDWLYGTAPAGQDDQAAADAKAAAAVAAGLRYVQDDNARRPDTAQPWGGLWDDGADPVAELTRLMAVRRAAIDQFGLKALAPGEAVAELRRRFVPIWLLHRYQVNAAAKSVGGVTFAYSVKGDGREASAPVAAAAQRAALSALLSTLSADQLRVPAGLLPLLSAARNGSDNRQFDIELFATAGGPVFDPLVAADVAASITLNTLLAPTRLARLAAQHAADPQALGVGEVLERLTAAVLPDRSDAVSRRVAYRAIVTMAQVARRPGTTPEVAALLDQRVHEVAETLAKGRGDADERAWALSLSRQLLDPQQADKLLADHPRSVEVPPGDPIGGESDWMDLP</sequence>
<feature type="domain" description="EcxA zinc-binding" evidence="2">
    <location>
        <begin position="551"/>
        <end position="861"/>
    </location>
</feature>
<name>A0A248JTP3_9PROT</name>
<reference evidence="4 5" key="1">
    <citation type="submission" date="2017-06" db="EMBL/GenBank/DDBJ databases">
        <title>Complete genome sequence of Nitrospirillum amazonense strain CBAmC, an endophytic nitrogen-fixing and plant growth-promoting bacterium, isolated from sugarcane.</title>
        <authorList>
            <person name="Schwab S."/>
            <person name="dos Santos Teixeira K.R."/>
            <person name="Simoes Araujo J.L."/>
            <person name="Soares Vidal M."/>
            <person name="Borges de Freitas H.R."/>
            <person name="Rivello Crivelaro A.L."/>
            <person name="Bueno de Camargo Nunes A."/>
            <person name="dos Santos C.M."/>
            <person name="Palmeira da Silva Rosa D."/>
            <person name="da Silva Padilha D."/>
            <person name="da Silva E."/>
            <person name="Araujo Terra L."/>
            <person name="Soares Mendes V."/>
            <person name="Farinelli L."/>
            <person name="Magalhaes Cruz L."/>
            <person name="Baldani J.I."/>
        </authorList>
    </citation>
    <scope>NUCLEOTIDE SEQUENCE [LARGE SCALE GENOMIC DNA]</scope>
    <source>
        <strain evidence="4 5">CBAmC</strain>
    </source>
</reference>
<gene>
    <name evidence="4" type="ORF">Y958_05705</name>
</gene>
<evidence type="ECO:0000313" key="5">
    <source>
        <dbReference type="Proteomes" id="UP000197153"/>
    </source>
</evidence>
<dbReference type="PANTHER" id="PTHR38478">
    <property type="entry name" value="PEPTIDASE M1A AND M12B"/>
    <property type="match status" value="1"/>
</dbReference>
<dbReference type="Pfam" id="PF17148">
    <property type="entry name" value="DUF5117"/>
    <property type="match status" value="1"/>
</dbReference>
<organism evidence="4 5">
    <name type="scientific">Nitrospirillum viridazoti CBAmc</name>
    <dbReference type="NCBI Taxonomy" id="1441467"/>
    <lineage>
        <taxon>Bacteria</taxon>
        <taxon>Pseudomonadati</taxon>
        <taxon>Pseudomonadota</taxon>
        <taxon>Alphaproteobacteria</taxon>
        <taxon>Rhodospirillales</taxon>
        <taxon>Azospirillaceae</taxon>
        <taxon>Nitrospirillum</taxon>
        <taxon>Nitrospirillum viridazoti</taxon>
    </lineage>
</organism>
<dbReference type="CDD" id="cd04276">
    <property type="entry name" value="ZnMc_MMP_like_2"/>
    <property type="match status" value="1"/>
</dbReference>
<dbReference type="InterPro" id="IPR034032">
    <property type="entry name" value="Zn_MMP-like_bac"/>
</dbReference>
<dbReference type="SUPFAM" id="SSF55486">
    <property type="entry name" value="Metalloproteases ('zincins'), catalytic domain"/>
    <property type="match status" value="1"/>
</dbReference>
<keyword evidence="5" id="KW-1185">Reference proteome</keyword>
<dbReference type="InterPro" id="IPR033413">
    <property type="entry name" value="DUF5117"/>
</dbReference>
<dbReference type="GO" id="GO:0008237">
    <property type="term" value="F:metallopeptidase activity"/>
    <property type="evidence" value="ECO:0007669"/>
    <property type="project" value="InterPro"/>
</dbReference>
<dbReference type="InterPro" id="IPR024079">
    <property type="entry name" value="MetalloPept_cat_dom_sf"/>
</dbReference>
<feature type="domain" description="DUF5117" evidence="3">
    <location>
        <begin position="282"/>
        <end position="424"/>
    </location>
</feature>
<dbReference type="EMBL" id="CP022110">
    <property type="protein sequence ID" value="ASG21841.1"/>
    <property type="molecule type" value="Genomic_DNA"/>
</dbReference>
<dbReference type="Pfam" id="PF16313">
    <property type="entry name" value="DUF4953"/>
    <property type="match status" value="1"/>
</dbReference>
<dbReference type="PANTHER" id="PTHR38478:SF1">
    <property type="entry name" value="ZINC DEPENDENT METALLOPROTEASE DOMAIN LIPOPROTEIN"/>
    <property type="match status" value="1"/>
</dbReference>
<dbReference type="Proteomes" id="UP000197153">
    <property type="component" value="Chromosome 1"/>
</dbReference>
<dbReference type="AlphaFoldDB" id="A0A248JTP3"/>
<evidence type="ECO:0000313" key="4">
    <source>
        <dbReference type="EMBL" id="ASG21841.1"/>
    </source>
</evidence>
<evidence type="ECO:0000259" key="3">
    <source>
        <dbReference type="Pfam" id="PF17148"/>
    </source>
</evidence>
<feature type="compositionally biased region" description="Basic and acidic residues" evidence="1">
    <location>
        <begin position="31"/>
        <end position="40"/>
    </location>
</feature>
<accession>A0A248JTP3</accession>
<dbReference type="KEGG" id="nao:Y958_05705"/>
<feature type="region of interest" description="Disordered" evidence="1">
    <location>
        <begin position="20"/>
        <end position="55"/>
    </location>
</feature>
<dbReference type="InterPro" id="IPR032534">
    <property type="entry name" value="EcxA_zinc-bd"/>
</dbReference>
<dbReference type="Gene3D" id="3.40.390.10">
    <property type="entry name" value="Collagenase (Catalytic Domain)"/>
    <property type="match status" value="1"/>
</dbReference>
<proteinExistence type="predicted"/>
<evidence type="ECO:0000256" key="1">
    <source>
        <dbReference type="SAM" id="MobiDB-lite"/>
    </source>
</evidence>
<feature type="region of interest" description="Disordered" evidence="1">
    <location>
        <begin position="931"/>
        <end position="961"/>
    </location>
</feature>
<evidence type="ECO:0000259" key="2">
    <source>
        <dbReference type="Pfam" id="PF16313"/>
    </source>
</evidence>